<dbReference type="GO" id="GO:0046872">
    <property type="term" value="F:metal ion binding"/>
    <property type="evidence" value="ECO:0007669"/>
    <property type="project" value="UniProtKB-KW"/>
</dbReference>
<dbReference type="InterPro" id="IPR029068">
    <property type="entry name" value="Glyas_Bleomycin-R_OHBP_Dase"/>
</dbReference>
<dbReference type="Proteomes" id="UP000318681">
    <property type="component" value="Unassembled WGS sequence"/>
</dbReference>
<organism evidence="3 4">
    <name type="scientific">Alterirhizorhabdus solaris</name>
    <dbReference type="NCBI Taxonomy" id="2529389"/>
    <lineage>
        <taxon>Bacteria</taxon>
        <taxon>Pseudomonadati</taxon>
        <taxon>Pseudomonadota</taxon>
        <taxon>Alphaproteobacteria</taxon>
        <taxon>Sphingomonadales</taxon>
        <taxon>Rhizorhabdaceae</taxon>
        <taxon>Alterirhizorhabdus</taxon>
    </lineage>
</organism>
<dbReference type="RefSeq" id="WP_145151545.1">
    <property type="nucleotide sequence ID" value="NZ_VNIM01000040.1"/>
</dbReference>
<keyword evidence="4" id="KW-1185">Reference proteome</keyword>
<dbReference type="PANTHER" id="PTHR43048">
    <property type="entry name" value="METHYLMALONYL-COA EPIMERASE"/>
    <property type="match status" value="1"/>
</dbReference>
<dbReference type="GO" id="GO:0004493">
    <property type="term" value="F:methylmalonyl-CoA epimerase activity"/>
    <property type="evidence" value="ECO:0007669"/>
    <property type="project" value="TreeGrafter"/>
</dbReference>
<sequence>MTAIHPVRVNHLNAVVEDFEASVAHLRGLFDADFLMDLPQREWHAGLIDIGRVIFELFVPPAFLLNARYGPHYLGVEYQADMAVVRAAVAAHGIRIVRDIGVALHIHPADCFGVAFEFYGGSFHDNEWPLLGRAMHPAAYWREVHPLGLTGLRHYTLAVRDPGAASRFLQAFLGATPLYEIARPGIAAHAIGLHAGDSGIEVLGPTGGGALADHLAAHGEGIRSVVFGVSDLDRARRYFTGRGCVTIAGSAPGSFALAPAATLGLLVEFAA</sequence>
<dbReference type="InterPro" id="IPR051785">
    <property type="entry name" value="MMCE/EMCE_epimerase"/>
</dbReference>
<evidence type="ECO:0000259" key="2">
    <source>
        <dbReference type="PROSITE" id="PS51819"/>
    </source>
</evidence>
<evidence type="ECO:0000313" key="4">
    <source>
        <dbReference type="Proteomes" id="UP000318681"/>
    </source>
</evidence>
<comment type="caution">
    <text evidence="3">The sequence shown here is derived from an EMBL/GenBank/DDBJ whole genome shotgun (WGS) entry which is preliminary data.</text>
</comment>
<dbReference type="PANTHER" id="PTHR43048:SF3">
    <property type="entry name" value="METHYLMALONYL-COA EPIMERASE, MITOCHONDRIAL"/>
    <property type="match status" value="1"/>
</dbReference>
<accession>A0A558R3H3</accession>
<gene>
    <name evidence="3" type="ORF">FOY91_11165</name>
</gene>
<dbReference type="SUPFAM" id="SSF54593">
    <property type="entry name" value="Glyoxalase/Bleomycin resistance protein/Dihydroxybiphenyl dioxygenase"/>
    <property type="match status" value="2"/>
</dbReference>
<reference evidence="3 4" key="1">
    <citation type="submission" date="2019-07" db="EMBL/GenBank/DDBJ databases">
        <title>Sphingomonas solaris sp. nov., isolated from a solar panel from Boston, Massachusetts.</title>
        <authorList>
            <person name="Tanner K."/>
            <person name="Pascual J."/>
            <person name="Mancuso C."/>
            <person name="Pereto J."/>
            <person name="Khalil A."/>
            <person name="Vilanova C."/>
        </authorList>
    </citation>
    <scope>NUCLEOTIDE SEQUENCE [LARGE SCALE GENOMIC DNA]</scope>
    <source>
        <strain evidence="3 4">R4DWN</strain>
    </source>
</reference>
<dbReference type="AlphaFoldDB" id="A0A558R3H3"/>
<dbReference type="InterPro" id="IPR037523">
    <property type="entry name" value="VOC_core"/>
</dbReference>
<evidence type="ECO:0000256" key="1">
    <source>
        <dbReference type="ARBA" id="ARBA00022723"/>
    </source>
</evidence>
<dbReference type="OrthoDB" id="332982at2"/>
<dbReference type="Gene3D" id="3.10.180.10">
    <property type="entry name" value="2,3-Dihydroxybiphenyl 1,2-Dioxygenase, domain 1"/>
    <property type="match status" value="2"/>
</dbReference>
<proteinExistence type="predicted"/>
<evidence type="ECO:0000313" key="3">
    <source>
        <dbReference type="EMBL" id="TVV73907.1"/>
    </source>
</evidence>
<dbReference type="Pfam" id="PF00903">
    <property type="entry name" value="Glyoxalase"/>
    <property type="match status" value="1"/>
</dbReference>
<dbReference type="PROSITE" id="PS51819">
    <property type="entry name" value="VOC"/>
    <property type="match status" value="1"/>
</dbReference>
<protein>
    <recommendedName>
        <fullName evidence="2">VOC domain-containing protein</fullName>
    </recommendedName>
</protein>
<feature type="domain" description="VOC" evidence="2">
    <location>
        <begin position="151"/>
        <end position="271"/>
    </location>
</feature>
<name>A0A558R3H3_9SPHN</name>
<keyword evidence="1" id="KW-0479">Metal-binding</keyword>
<dbReference type="InterPro" id="IPR004360">
    <property type="entry name" value="Glyas_Fos-R_dOase_dom"/>
</dbReference>
<dbReference type="EMBL" id="VNIM01000040">
    <property type="protein sequence ID" value="TVV73907.1"/>
    <property type="molecule type" value="Genomic_DNA"/>
</dbReference>
<dbReference type="GO" id="GO:0046491">
    <property type="term" value="P:L-methylmalonyl-CoA metabolic process"/>
    <property type="evidence" value="ECO:0007669"/>
    <property type="project" value="TreeGrafter"/>
</dbReference>